<keyword evidence="11" id="KW-0915">Sodium</keyword>
<sequence length="432" mass="45062">MAMKVALLGCGVVGAEVVQLVDQQASELAARVGTPLEIGGIAVRRLGRERGTGVDPQLFTTDATELVTRPDIDLVVEVIGGIEPARSLILEAIKAGKSVVTANKALLAEDSATLLSAARENNVDIYYEAAVAGAIPLLRPLRESLAGDRVQRVLGIVNGTTNFILDRMDTQGAGFAESLEEAQTLGYAEADPTADVEGFDAAAKAAILARLAFHTQNVTAADVHREGITEVSAGDIASAKAMDCVVKLLAICQRAEDGESVGVRVHPVMLPRRHPLAAVTEAYNAVFVEAESAGRLMFYGPGAGGGPTASAVLGDLVAVARNRLAGTSAGEGAHDTGLPVHAMGQTVTRYHISLDVADRPGVLARVAEVFAQMGVSIKNVRQEGSGEDAQLVLVSHIAPDSALAETVERLRGLDMVHSVASLMRVEAFSEDV</sequence>
<dbReference type="Pfam" id="PF03447">
    <property type="entry name" value="NAD_binding_3"/>
    <property type="match status" value="1"/>
</dbReference>
<evidence type="ECO:0000256" key="3">
    <source>
        <dbReference type="ARBA" id="ARBA00005062"/>
    </source>
</evidence>
<evidence type="ECO:0000313" key="19">
    <source>
        <dbReference type="EMBL" id="MFD0802531.1"/>
    </source>
</evidence>
<dbReference type="Pfam" id="PF01842">
    <property type="entry name" value="ACT"/>
    <property type="match status" value="1"/>
</dbReference>
<accession>A0ABW3BHX4</accession>
<dbReference type="PANTHER" id="PTHR43331">
    <property type="entry name" value="HOMOSERINE DEHYDROGENASE"/>
    <property type="match status" value="1"/>
</dbReference>
<feature type="domain" description="ACT" evidence="18">
    <location>
        <begin position="351"/>
        <end position="424"/>
    </location>
</feature>
<evidence type="ECO:0000256" key="10">
    <source>
        <dbReference type="ARBA" id="ARBA00023002"/>
    </source>
</evidence>
<comment type="cofactor">
    <cofactor evidence="1">
        <name>a metal cation</name>
        <dbReference type="ChEBI" id="CHEBI:25213"/>
    </cofactor>
</comment>
<keyword evidence="9 16" id="KW-0521">NADP</keyword>
<comment type="function">
    <text evidence="13">Catalyzes the conversion of L-aspartate-beta-semialdehyde (L-Asa) to L-homoserine (L-Hse), the third step in the biosynthesis of threonine and methionine from aspartate.</text>
</comment>
<evidence type="ECO:0000256" key="2">
    <source>
        <dbReference type="ARBA" id="ARBA00005056"/>
    </source>
</evidence>
<dbReference type="InterPro" id="IPR045865">
    <property type="entry name" value="ACT-like_dom_sf"/>
</dbReference>
<dbReference type="Pfam" id="PF00742">
    <property type="entry name" value="Homoserine_dh"/>
    <property type="match status" value="1"/>
</dbReference>
<evidence type="ECO:0000256" key="6">
    <source>
        <dbReference type="ARBA" id="ARBA00013376"/>
    </source>
</evidence>
<dbReference type="InterPro" id="IPR016204">
    <property type="entry name" value="HDH"/>
</dbReference>
<dbReference type="EC" id="1.1.1.3" evidence="5 16"/>
<evidence type="ECO:0000256" key="14">
    <source>
        <dbReference type="ARBA" id="ARBA00048841"/>
    </source>
</evidence>
<dbReference type="Gene3D" id="3.30.360.10">
    <property type="entry name" value="Dihydrodipicolinate Reductase, domain 2"/>
    <property type="match status" value="1"/>
</dbReference>
<dbReference type="GO" id="GO:0004412">
    <property type="term" value="F:homoserine dehydrogenase activity"/>
    <property type="evidence" value="ECO:0007669"/>
    <property type="project" value="UniProtKB-EC"/>
</dbReference>
<dbReference type="Gene3D" id="3.30.70.260">
    <property type="match status" value="1"/>
</dbReference>
<dbReference type="Proteomes" id="UP001596956">
    <property type="component" value="Unassembled WGS sequence"/>
</dbReference>
<proteinExistence type="inferred from homology"/>
<keyword evidence="8 16" id="KW-0791">Threonine biosynthesis</keyword>
<dbReference type="InterPro" id="IPR019811">
    <property type="entry name" value="HDH_CS"/>
</dbReference>
<comment type="catalytic activity">
    <reaction evidence="15">
        <text>L-homoserine + NAD(+) = L-aspartate 4-semialdehyde + NADH + H(+)</text>
        <dbReference type="Rhea" id="RHEA:15757"/>
        <dbReference type="ChEBI" id="CHEBI:15378"/>
        <dbReference type="ChEBI" id="CHEBI:57476"/>
        <dbReference type="ChEBI" id="CHEBI:57540"/>
        <dbReference type="ChEBI" id="CHEBI:57945"/>
        <dbReference type="ChEBI" id="CHEBI:537519"/>
        <dbReference type="EC" id="1.1.1.3"/>
    </reaction>
    <physiologicalReaction direction="right-to-left" evidence="15">
        <dbReference type="Rhea" id="RHEA:15759"/>
    </physiologicalReaction>
</comment>
<dbReference type="SUPFAM" id="SSF51735">
    <property type="entry name" value="NAD(P)-binding Rossmann-fold domains"/>
    <property type="match status" value="1"/>
</dbReference>
<dbReference type="SUPFAM" id="SSF55021">
    <property type="entry name" value="ACT-like"/>
    <property type="match status" value="1"/>
</dbReference>
<comment type="similarity">
    <text evidence="4 17">Belongs to the homoserine dehydrogenase family.</text>
</comment>
<evidence type="ECO:0000256" key="1">
    <source>
        <dbReference type="ARBA" id="ARBA00001920"/>
    </source>
</evidence>
<evidence type="ECO:0000256" key="12">
    <source>
        <dbReference type="ARBA" id="ARBA00023167"/>
    </source>
</evidence>
<reference evidence="20" key="1">
    <citation type="journal article" date="2019" name="Int. J. Syst. Evol. Microbiol.">
        <title>The Global Catalogue of Microorganisms (GCM) 10K type strain sequencing project: providing services to taxonomists for standard genome sequencing and annotation.</title>
        <authorList>
            <consortium name="The Broad Institute Genomics Platform"/>
            <consortium name="The Broad Institute Genome Sequencing Center for Infectious Disease"/>
            <person name="Wu L."/>
            <person name="Ma J."/>
        </authorList>
    </citation>
    <scope>NUCLEOTIDE SEQUENCE [LARGE SCALE GENOMIC DNA]</scope>
    <source>
        <strain evidence="20">CCUG 63369</strain>
    </source>
</reference>
<dbReference type="PROSITE" id="PS01042">
    <property type="entry name" value="HOMOSER_DHGENASE"/>
    <property type="match status" value="1"/>
</dbReference>
<comment type="pathway">
    <text evidence="3 16">Amino-acid biosynthesis; L-methionine biosynthesis via de novo pathway; L-homoserine from L-aspartate: step 3/3.</text>
</comment>
<dbReference type="PROSITE" id="PS51671">
    <property type="entry name" value="ACT"/>
    <property type="match status" value="1"/>
</dbReference>
<comment type="pathway">
    <text evidence="2 16">Amino-acid biosynthesis; L-threonine biosynthesis; L-threonine from L-aspartate: step 3/5.</text>
</comment>
<keyword evidence="20" id="KW-1185">Reference proteome</keyword>
<keyword evidence="12 16" id="KW-0486">Methionine biosynthesis</keyword>
<comment type="caution">
    <text evidence="19">The sequence shown here is derived from an EMBL/GenBank/DDBJ whole genome shotgun (WGS) entry which is preliminary data.</text>
</comment>
<comment type="catalytic activity">
    <reaction evidence="14">
        <text>L-homoserine + NADP(+) = L-aspartate 4-semialdehyde + NADPH + H(+)</text>
        <dbReference type="Rhea" id="RHEA:15761"/>
        <dbReference type="ChEBI" id="CHEBI:15378"/>
        <dbReference type="ChEBI" id="CHEBI:57476"/>
        <dbReference type="ChEBI" id="CHEBI:57783"/>
        <dbReference type="ChEBI" id="CHEBI:58349"/>
        <dbReference type="ChEBI" id="CHEBI:537519"/>
        <dbReference type="EC" id="1.1.1.3"/>
    </reaction>
    <physiologicalReaction direction="right-to-left" evidence="14">
        <dbReference type="Rhea" id="RHEA:15763"/>
    </physiologicalReaction>
</comment>
<evidence type="ECO:0000256" key="16">
    <source>
        <dbReference type="RuleBase" id="RU000579"/>
    </source>
</evidence>
<dbReference type="NCBIfam" id="NF004976">
    <property type="entry name" value="PRK06349.1"/>
    <property type="match status" value="1"/>
</dbReference>
<name>A0ABW3BHX4_9ACTN</name>
<keyword evidence="7 16" id="KW-0028">Amino-acid biosynthesis</keyword>
<dbReference type="InterPro" id="IPR005106">
    <property type="entry name" value="Asp/hSer_DH_NAD-bd"/>
</dbReference>
<evidence type="ECO:0000256" key="11">
    <source>
        <dbReference type="ARBA" id="ARBA00023053"/>
    </source>
</evidence>
<evidence type="ECO:0000259" key="18">
    <source>
        <dbReference type="PROSITE" id="PS51671"/>
    </source>
</evidence>
<dbReference type="CDD" id="cd04881">
    <property type="entry name" value="ACT_HSDH-Hom"/>
    <property type="match status" value="1"/>
</dbReference>
<evidence type="ECO:0000256" key="17">
    <source>
        <dbReference type="RuleBase" id="RU004171"/>
    </source>
</evidence>
<protein>
    <recommendedName>
        <fullName evidence="6 16">Homoserine dehydrogenase</fullName>
        <ecNumber evidence="5 16">1.1.1.3</ecNumber>
    </recommendedName>
</protein>
<evidence type="ECO:0000256" key="4">
    <source>
        <dbReference type="ARBA" id="ARBA00006753"/>
    </source>
</evidence>
<dbReference type="InterPro" id="IPR001342">
    <property type="entry name" value="HDH_cat"/>
</dbReference>
<gene>
    <name evidence="19" type="ORF">ACFQZU_14560</name>
</gene>
<evidence type="ECO:0000256" key="5">
    <source>
        <dbReference type="ARBA" id="ARBA00013213"/>
    </source>
</evidence>
<evidence type="ECO:0000256" key="15">
    <source>
        <dbReference type="ARBA" id="ARBA00049031"/>
    </source>
</evidence>
<organism evidence="19 20">
    <name type="scientific">Streptomonospora algeriensis</name>
    <dbReference type="NCBI Taxonomy" id="995084"/>
    <lineage>
        <taxon>Bacteria</taxon>
        <taxon>Bacillati</taxon>
        <taxon>Actinomycetota</taxon>
        <taxon>Actinomycetes</taxon>
        <taxon>Streptosporangiales</taxon>
        <taxon>Nocardiopsidaceae</taxon>
        <taxon>Streptomonospora</taxon>
    </lineage>
</organism>
<dbReference type="SUPFAM" id="SSF55347">
    <property type="entry name" value="Glyceraldehyde-3-phosphate dehydrogenase-like, C-terminal domain"/>
    <property type="match status" value="1"/>
</dbReference>
<dbReference type="PIRSF" id="PIRSF000098">
    <property type="entry name" value="Homoser_dehydrog"/>
    <property type="match status" value="1"/>
</dbReference>
<evidence type="ECO:0000256" key="8">
    <source>
        <dbReference type="ARBA" id="ARBA00022697"/>
    </source>
</evidence>
<dbReference type="Gene3D" id="3.40.50.720">
    <property type="entry name" value="NAD(P)-binding Rossmann-like Domain"/>
    <property type="match status" value="1"/>
</dbReference>
<keyword evidence="10 16" id="KW-0560">Oxidoreductase</keyword>
<dbReference type="InterPro" id="IPR002912">
    <property type="entry name" value="ACT_dom"/>
</dbReference>
<evidence type="ECO:0000256" key="9">
    <source>
        <dbReference type="ARBA" id="ARBA00022857"/>
    </source>
</evidence>
<evidence type="ECO:0000313" key="20">
    <source>
        <dbReference type="Proteomes" id="UP001596956"/>
    </source>
</evidence>
<dbReference type="EMBL" id="JBHTHR010000503">
    <property type="protein sequence ID" value="MFD0802531.1"/>
    <property type="molecule type" value="Genomic_DNA"/>
</dbReference>
<evidence type="ECO:0000256" key="13">
    <source>
        <dbReference type="ARBA" id="ARBA00044930"/>
    </source>
</evidence>
<dbReference type="InterPro" id="IPR036291">
    <property type="entry name" value="NAD(P)-bd_dom_sf"/>
</dbReference>
<evidence type="ECO:0000256" key="7">
    <source>
        <dbReference type="ARBA" id="ARBA00022605"/>
    </source>
</evidence>
<dbReference type="PANTHER" id="PTHR43331:SF1">
    <property type="entry name" value="HOMOSERINE DEHYDROGENASE"/>
    <property type="match status" value="1"/>
</dbReference>